<feature type="compositionally biased region" description="Basic and acidic residues" evidence="1">
    <location>
        <begin position="22"/>
        <end position="45"/>
    </location>
</feature>
<dbReference type="Proteomes" id="UP000821837">
    <property type="component" value="Chromosome 11"/>
</dbReference>
<gene>
    <name evidence="2" type="ORF">HPB52_002795</name>
</gene>
<dbReference type="EMBL" id="JABSTV010001247">
    <property type="protein sequence ID" value="KAH7971796.1"/>
    <property type="molecule type" value="Genomic_DNA"/>
</dbReference>
<organism evidence="2 3">
    <name type="scientific">Rhipicephalus sanguineus</name>
    <name type="common">Brown dog tick</name>
    <name type="synonym">Ixodes sanguineus</name>
    <dbReference type="NCBI Taxonomy" id="34632"/>
    <lineage>
        <taxon>Eukaryota</taxon>
        <taxon>Metazoa</taxon>
        <taxon>Ecdysozoa</taxon>
        <taxon>Arthropoda</taxon>
        <taxon>Chelicerata</taxon>
        <taxon>Arachnida</taxon>
        <taxon>Acari</taxon>
        <taxon>Parasitiformes</taxon>
        <taxon>Ixodida</taxon>
        <taxon>Ixodoidea</taxon>
        <taxon>Ixodidae</taxon>
        <taxon>Rhipicephalinae</taxon>
        <taxon>Rhipicephalus</taxon>
        <taxon>Rhipicephalus</taxon>
    </lineage>
</organism>
<protein>
    <submittedName>
        <fullName evidence="2">Uncharacterized protein</fullName>
    </submittedName>
</protein>
<feature type="compositionally biased region" description="Basic and acidic residues" evidence="1">
    <location>
        <begin position="57"/>
        <end position="74"/>
    </location>
</feature>
<dbReference type="AlphaFoldDB" id="A0A9D4Q8R1"/>
<name>A0A9D4Q8R1_RHISA</name>
<sequence length="74" mass="8454">MRRGSMSEDDSVHGSAQVVAPESRRNERFGDLKPERRLVEFRAEMETLSQGTGGSARDSEHTFSRRDQCGEQRR</sequence>
<accession>A0A9D4Q8R1</accession>
<evidence type="ECO:0000313" key="3">
    <source>
        <dbReference type="Proteomes" id="UP000821837"/>
    </source>
</evidence>
<reference evidence="2" key="1">
    <citation type="journal article" date="2020" name="Cell">
        <title>Large-Scale Comparative Analyses of Tick Genomes Elucidate Their Genetic Diversity and Vector Capacities.</title>
        <authorList>
            <consortium name="Tick Genome and Microbiome Consortium (TIGMIC)"/>
            <person name="Jia N."/>
            <person name="Wang J."/>
            <person name="Shi W."/>
            <person name="Du L."/>
            <person name="Sun Y."/>
            <person name="Zhan W."/>
            <person name="Jiang J.F."/>
            <person name="Wang Q."/>
            <person name="Zhang B."/>
            <person name="Ji P."/>
            <person name="Bell-Sakyi L."/>
            <person name="Cui X.M."/>
            <person name="Yuan T.T."/>
            <person name="Jiang B.G."/>
            <person name="Yang W.F."/>
            <person name="Lam T.T."/>
            <person name="Chang Q.C."/>
            <person name="Ding S.J."/>
            <person name="Wang X.J."/>
            <person name="Zhu J.G."/>
            <person name="Ruan X.D."/>
            <person name="Zhao L."/>
            <person name="Wei J.T."/>
            <person name="Ye R.Z."/>
            <person name="Que T.C."/>
            <person name="Du C.H."/>
            <person name="Zhou Y.H."/>
            <person name="Cheng J.X."/>
            <person name="Dai P.F."/>
            <person name="Guo W.B."/>
            <person name="Han X.H."/>
            <person name="Huang E.J."/>
            <person name="Li L.F."/>
            <person name="Wei W."/>
            <person name="Gao Y.C."/>
            <person name="Liu J.Z."/>
            <person name="Shao H.Z."/>
            <person name="Wang X."/>
            <person name="Wang C.C."/>
            <person name="Yang T.C."/>
            <person name="Huo Q.B."/>
            <person name="Li W."/>
            <person name="Chen H.Y."/>
            <person name="Chen S.E."/>
            <person name="Zhou L.G."/>
            <person name="Ni X.B."/>
            <person name="Tian J.H."/>
            <person name="Sheng Y."/>
            <person name="Liu T."/>
            <person name="Pan Y.S."/>
            <person name="Xia L.Y."/>
            <person name="Li J."/>
            <person name="Zhao F."/>
            <person name="Cao W.C."/>
        </authorList>
    </citation>
    <scope>NUCLEOTIDE SEQUENCE</scope>
    <source>
        <strain evidence="2">Rsan-2018</strain>
    </source>
</reference>
<reference evidence="2" key="2">
    <citation type="submission" date="2021-09" db="EMBL/GenBank/DDBJ databases">
        <authorList>
            <person name="Jia N."/>
            <person name="Wang J."/>
            <person name="Shi W."/>
            <person name="Du L."/>
            <person name="Sun Y."/>
            <person name="Zhan W."/>
            <person name="Jiang J."/>
            <person name="Wang Q."/>
            <person name="Zhang B."/>
            <person name="Ji P."/>
            <person name="Sakyi L.B."/>
            <person name="Cui X."/>
            <person name="Yuan T."/>
            <person name="Jiang B."/>
            <person name="Yang W."/>
            <person name="Lam T.T.-Y."/>
            <person name="Chang Q."/>
            <person name="Ding S."/>
            <person name="Wang X."/>
            <person name="Zhu J."/>
            <person name="Ruan X."/>
            <person name="Zhao L."/>
            <person name="Wei J."/>
            <person name="Que T."/>
            <person name="Du C."/>
            <person name="Cheng J."/>
            <person name="Dai P."/>
            <person name="Han X."/>
            <person name="Huang E."/>
            <person name="Gao Y."/>
            <person name="Liu J."/>
            <person name="Shao H."/>
            <person name="Ye R."/>
            <person name="Li L."/>
            <person name="Wei W."/>
            <person name="Wang X."/>
            <person name="Wang C."/>
            <person name="Huo Q."/>
            <person name="Li W."/>
            <person name="Guo W."/>
            <person name="Chen H."/>
            <person name="Chen S."/>
            <person name="Zhou L."/>
            <person name="Zhou L."/>
            <person name="Ni X."/>
            <person name="Tian J."/>
            <person name="Zhou Y."/>
            <person name="Sheng Y."/>
            <person name="Liu T."/>
            <person name="Pan Y."/>
            <person name="Xia L."/>
            <person name="Li J."/>
            <person name="Zhao F."/>
            <person name="Cao W."/>
        </authorList>
    </citation>
    <scope>NUCLEOTIDE SEQUENCE</scope>
    <source>
        <strain evidence="2">Rsan-2018</strain>
        <tissue evidence="2">Larvae</tissue>
    </source>
</reference>
<keyword evidence="3" id="KW-1185">Reference proteome</keyword>
<evidence type="ECO:0000313" key="2">
    <source>
        <dbReference type="EMBL" id="KAH7971796.1"/>
    </source>
</evidence>
<feature type="region of interest" description="Disordered" evidence="1">
    <location>
        <begin position="1"/>
        <end position="74"/>
    </location>
</feature>
<proteinExistence type="predicted"/>
<comment type="caution">
    <text evidence="2">The sequence shown here is derived from an EMBL/GenBank/DDBJ whole genome shotgun (WGS) entry which is preliminary data.</text>
</comment>
<evidence type="ECO:0000256" key="1">
    <source>
        <dbReference type="SAM" id="MobiDB-lite"/>
    </source>
</evidence>